<dbReference type="InterPro" id="IPR027417">
    <property type="entry name" value="P-loop_NTPase"/>
</dbReference>
<name>A0A3D9SC05_9BACL</name>
<dbReference type="EMBL" id="QTTN01000006">
    <property type="protein sequence ID" value="REE90515.1"/>
    <property type="molecule type" value="Genomic_DNA"/>
</dbReference>
<protein>
    <submittedName>
        <fullName evidence="7">ABC-2 type transport system ATP-binding protein/lipopolysaccharide transport system ATP-binding protein</fullName>
    </submittedName>
</protein>
<dbReference type="SUPFAM" id="SSF52540">
    <property type="entry name" value="P-loop containing nucleoside triphosphate hydrolases"/>
    <property type="match status" value="1"/>
</dbReference>
<dbReference type="PROSITE" id="PS00211">
    <property type="entry name" value="ABC_TRANSPORTER_1"/>
    <property type="match status" value="1"/>
</dbReference>
<evidence type="ECO:0000256" key="3">
    <source>
        <dbReference type="ARBA" id="ARBA00022741"/>
    </source>
</evidence>
<dbReference type="InterPro" id="IPR015860">
    <property type="entry name" value="ABC_transpr_TagH-like"/>
</dbReference>
<dbReference type="GO" id="GO:0016020">
    <property type="term" value="C:membrane"/>
    <property type="evidence" value="ECO:0007669"/>
    <property type="project" value="InterPro"/>
</dbReference>
<dbReference type="OrthoDB" id="9778870at2"/>
<keyword evidence="8" id="KW-1185">Reference proteome</keyword>
<keyword evidence="2" id="KW-0813">Transport</keyword>
<dbReference type="Pfam" id="PF00005">
    <property type="entry name" value="ABC_tran"/>
    <property type="match status" value="1"/>
</dbReference>
<keyword evidence="5" id="KW-1278">Translocase</keyword>
<keyword evidence="4 7" id="KW-0067">ATP-binding</keyword>
<reference evidence="7 8" key="1">
    <citation type="submission" date="2018-08" db="EMBL/GenBank/DDBJ databases">
        <title>Genomic Encyclopedia of Type Strains, Phase III (KMG-III): the genomes of soil and plant-associated and newly described type strains.</title>
        <authorList>
            <person name="Whitman W."/>
        </authorList>
    </citation>
    <scope>NUCLEOTIDE SEQUENCE [LARGE SCALE GENOMIC DNA]</scope>
    <source>
        <strain evidence="7 8">CGMCC 1.10966</strain>
    </source>
</reference>
<dbReference type="RefSeq" id="WP_116188265.1">
    <property type="nucleotide sequence ID" value="NZ_QTTN01000006.1"/>
</dbReference>
<dbReference type="InterPro" id="IPR003439">
    <property type="entry name" value="ABC_transporter-like_ATP-bd"/>
</dbReference>
<dbReference type="PROSITE" id="PS50893">
    <property type="entry name" value="ABC_TRANSPORTER_2"/>
    <property type="match status" value="1"/>
</dbReference>
<evidence type="ECO:0000256" key="1">
    <source>
        <dbReference type="ARBA" id="ARBA00005417"/>
    </source>
</evidence>
<dbReference type="Proteomes" id="UP000256304">
    <property type="component" value="Unassembled WGS sequence"/>
</dbReference>
<dbReference type="CDD" id="cd03220">
    <property type="entry name" value="ABC_KpsT_Wzt"/>
    <property type="match status" value="1"/>
</dbReference>
<organism evidence="7 8">
    <name type="scientific">Paenibacillus taihuensis</name>
    <dbReference type="NCBI Taxonomy" id="1156355"/>
    <lineage>
        <taxon>Bacteria</taxon>
        <taxon>Bacillati</taxon>
        <taxon>Bacillota</taxon>
        <taxon>Bacilli</taxon>
        <taxon>Bacillales</taxon>
        <taxon>Paenibacillaceae</taxon>
        <taxon>Paenibacillus</taxon>
    </lineage>
</organism>
<evidence type="ECO:0000256" key="4">
    <source>
        <dbReference type="ARBA" id="ARBA00022840"/>
    </source>
</evidence>
<evidence type="ECO:0000256" key="5">
    <source>
        <dbReference type="ARBA" id="ARBA00022967"/>
    </source>
</evidence>
<evidence type="ECO:0000259" key="6">
    <source>
        <dbReference type="PROSITE" id="PS50893"/>
    </source>
</evidence>
<evidence type="ECO:0000313" key="8">
    <source>
        <dbReference type="Proteomes" id="UP000256304"/>
    </source>
</evidence>
<dbReference type="Gene3D" id="3.40.50.300">
    <property type="entry name" value="P-loop containing nucleotide triphosphate hydrolases"/>
    <property type="match status" value="1"/>
</dbReference>
<evidence type="ECO:0000313" key="7">
    <source>
        <dbReference type="EMBL" id="REE90515.1"/>
    </source>
</evidence>
<proteinExistence type="inferred from homology"/>
<sequence>MSNIAIQVSEVTMQYRLAVEKVDSFKNYLIKKIRKEMRYEDFFALQNVSFSVEKGEVFGVIGMNGAGKSTLLKVIAGIQKPTLGSVERHGSMAPLIELGAGFNGELTGIENIYLNGLLLGFSKKFIKEKLDEIVDFSELDKFIHTPLKNYSSGMKARLGFSIATIVKPEILIVDEVLAVGDFKFKEKSEKKINTMTENGTTVLFVSHSLGQVEAICQRVLWLEKGNVKKIGPAKEIVEQFRNSQ</sequence>
<dbReference type="GO" id="GO:0005524">
    <property type="term" value="F:ATP binding"/>
    <property type="evidence" value="ECO:0007669"/>
    <property type="project" value="UniProtKB-KW"/>
</dbReference>
<comment type="similarity">
    <text evidence="1">Belongs to the ABC transporter superfamily.</text>
</comment>
<dbReference type="InterPro" id="IPR050683">
    <property type="entry name" value="Bact_Polysacc_Export_ATP-bd"/>
</dbReference>
<comment type="caution">
    <text evidence="7">The sequence shown here is derived from an EMBL/GenBank/DDBJ whole genome shotgun (WGS) entry which is preliminary data.</text>
</comment>
<dbReference type="SMART" id="SM00382">
    <property type="entry name" value="AAA"/>
    <property type="match status" value="1"/>
</dbReference>
<dbReference type="AlphaFoldDB" id="A0A3D9SC05"/>
<dbReference type="GO" id="GO:0140359">
    <property type="term" value="F:ABC-type transporter activity"/>
    <property type="evidence" value="ECO:0007669"/>
    <property type="project" value="InterPro"/>
</dbReference>
<dbReference type="InterPro" id="IPR003593">
    <property type="entry name" value="AAA+_ATPase"/>
</dbReference>
<dbReference type="PANTHER" id="PTHR46743">
    <property type="entry name" value="TEICHOIC ACIDS EXPORT ATP-BINDING PROTEIN TAGH"/>
    <property type="match status" value="1"/>
</dbReference>
<gene>
    <name evidence="7" type="ORF">A8990_10618</name>
</gene>
<accession>A0A3D9SC05</accession>
<feature type="domain" description="ABC transporter" evidence="6">
    <location>
        <begin position="19"/>
        <end position="244"/>
    </location>
</feature>
<dbReference type="PANTHER" id="PTHR46743:SF2">
    <property type="entry name" value="TEICHOIC ACIDS EXPORT ATP-BINDING PROTEIN TAGH"/>
    <property type="match status" value="1"/>
</dbReference>
<keyword evidence="3" id="KW-0547">Nucleotide-binding</keyword>
<evidence type="ECO:0000256" key="2">
    <source>
        <dbReference type="ARBA" id="ARBA00022448"/>
    </source>
</evidence>
<dbReference type="InterPro" id="IPR017871">
    <property type="entry name" value="ABC_transporter-like_CS"/>
</dbReference>
<dbReference type="GO" id="GO:0016887">
    <property type="term" value="F:ATP hydrolysis activity"/>
    <property type="evidence" value="ECO:0007669"/>
    <property type="project" value="InterPro"/>
</dbReference>